<dbReference type="GO" id="GO:0005524">
    <property type="term" value="F:ATP binding"/>
    <property type="evidence" value="ECO:0007669"/>
    <property type="project" value="InterPro"/>
</dbReference>
<sequence>MSTTTVPALSNATPVGSNLAERRRQRAKPIRAHSAIDPYKDNLSTTPVRTHSRHKSTITMLDNLKDTTPSPQHASAHLTGHQVNGCREESSPISPFEASPAAAANSSAYGLLSPPETPSKSVGGAGTSGEASVHDIMTYDFSRIDYELERAHSLGQGLWSNVWLADAKYATRIEDSIDPFTPPSTPPRRHTIAASSVFAVKTPARPDAREVFVQEAKVLTHLMRRPSASQFVVTLVGLDQRNSALIFEAVIGGSLESLTGRLRQMTEVSRHLELVSLFPGLTNDLVNGLEFLHAHGVVHADIKPANVLLDISDHPSLPKPVVRARYIDFSAAFRLDSGDSTANAGGTWDFMAPEQMRIKPEFNTPTSASDVWSLGITLLTLLVGGSPYTAACGDNVFMIREAIKSGDPLSFARMSPKVQKRMAAAQDFVDCSKIFWAGHHKVPLACWGPMARLLDLAGEEDGESEAAIGGKQPEASVADEDDDDRPNPNVGPFSASLGCYPIISQLAGYIDLNTLHELSRTCRQIRVNLLQYRGLLVEQTLRCENEKADPAARLGDALQASKQIWTAYGRDAAREVFHERERDEDAFESEMASAEVDSRHWQGSSYTTQEIVGIGGRVKRKVKERVLVGAIVKEYDDKRTKDNFLAREQSGANRSWCSCWEERSRASFWEHRQYSFDELIGFWIDTEEE</sequence>
<name>A0A4U0U675_9PEZI</name>
<dbReference type="Pfam" id="PF00069">
    <property type="entry name" value="Pkinase"/>
    <property type="match status" value="1"/>
</dbReference>
<evidence type="ECO:0000256" key="1">
    <source>
        <dbReference type="SAM" id="MobiDB-lite"/>
    </source>
</evidence>
<dbReference type="AlphaFoldDB" id="A0A4U0U675"/>
<protein>
    <recommendedName>
        <fullName evidence="2">Protein kinase domain-containing protein</fullName>
    </recommendedName>
</protein>
<comment type="caution">
    <text evidence="3">The sequence shown here is derived from an EMBL/GenBank/DDBJ whole genome shotgun (WGS) entry which is preliminary data.</text>
</comment>
<dbReference type="EMBL" id="NAJL01000010">
    <property type="protein sequence ID" value="TKA30681.1"/>
    <property type="molecule type" value="Genomic_DNA"/>
</dbReference>
<accession>A0A4U0U675</accession>
<dbReference type="Proteomes" id="UP000308549">
    <property type="component" value="Unassembled WGS sequence"/>
</dbReference>
<dbReference type="GO" id="GO:0007165">
    <property type="term" value="P:signal transduction"/>
    <property type="evidence" value="ECO:0007669"/>
    <property type="project" value="TreeGrafter"/>
</dbReference>
<evidence type="ECO:0000313" key="4">
    <source>
        <dbReference type="Proteomes" id="UP000308549"/>
    </source>
</evidence>
<feature type="region of interest" description="Disordered" evidence="1">
    <location>
        <begin position="65"/>
        <end position="129"/>
    </location>
</feature>
<feature type="compositionally biased region" description="Polar residues" evidence="1">
    <location>
        <begin position="1"/>
        <end position="16"/>
    </location>
</feature>
<dbReference type="PANTHER" id="PTHR48011:SF4">
    <property type="entry name" value="MITOGEN-ACTIVATED PROTEIN KINASE KINASE KINASE 19"/>
    <property type="match status" value="1"/>
</dbReference>
<dbReference type="OrthoDB" id="1668230at2759"/>
<dbReference type="PROSITE" id="PS50011">
    <property type="entry name" value="PROTEIN_KINASE_DOM"/>
    <property type="match status" value="1"/>
</dbReference>
<dbReference type="InterPro" id="IPR008271">
    <property type="entry name" value="Ser/Thr_kinase_AS"/>
</dbReference>
<dbReference type="PANTHER" id="PTHR48011">
    <property type="entry name" value="CCR4-NOT TRANSCRIPTIONAL COMPLEX SUBUNIT CAF120-RELATED"/>
    <property type="match status" value="1"/>
</dbReference>
<gene>
    <name evidence="3" type="ORF">B0A50_02401</name>
</gene>
<keyword evidence="4" id="KW-1185">Reference proteome</keyword>
<dbReference type="InterPro" id="IPR000719">
    <property type="entry name" value="Prot_kinase_dom"/>
</dbReference>
<proteinExistence type="predicted"/>
<dbReference type="InterPro" id="IPR052751">
    <property type="entry name" value="Plant_MAPKKK"/>
</dbReference>
<feature type="domain" description="Protein kinase" evidence="2">
    <location>
        <begin position="148"/>
        <end position="503"/>
    </location>
</feature>
<dbReference type="GO" id="GO:0004672">
    <property type="term" value="F:protein kinase activity"/>
    <property type="evidence" value="ECO:0007669"/>
    <property type="project" value="InterPro"/>
</dbReference>
<dbReference type="SUPFAM" id="SSF56112">
    <property type="entry name" value="Protein kinase-like (PK-like)"/>
    <property type="match status" value="1"/>
</dbReference>
<dbReference type="Gene3D" id="1.10.510.10">
    <property type="entry name" value="Transferase(Phosphotransferase) domain 1"/>
    <property type="match status" value="1"/>
</dbReference>
<evidence type="ECO:0000259" key="2">
    <source>
        <dbReference type="PROSITE" id="PS50011"/>
    </source>
</evidence>
<feature type="compositionally biased region" description="Low complexity" evidence="1">
    <location>
        <begin position="91"/>
        <end position="108"/>
    </location>
</feature>
<dbReference type="InterPro" id="IPR011009">
    <property type="entry name" value="Kinase-like_dom_sf"/>
</dbReference>
<dbReference type="SMART" id="SM00220">
    <property type="entry name" value="S_TKc"/>
    <property type="match status" value="1"/>
</dbReference>
<feature type="region of interest" description="Disordered" evidence="1">
    <location>
        <begin position="1"/>
        <end position="30"/>
    </location>
</feature>
<organism evidence="3 4">
    <name type="scientific">Salinomyces thailandicus</name>
    <dbReference type="NCBI Taxonomy" id="706561"/>
    <lineage>
        <taxon>Eukaryota</taxon>
        <taxon>Fungi</taxon>
        <taxon>Dikarya</taxon>
        <taxon>Ascomycota</taxon>
        <taxon>Pezizomycotina</taxon>
        <taxon>Dothideomycetes</taxon>
        <taxon>Dothideomycetidae</taxon>
        <taxon>Mycosphaerellales</taxon>
        <taxon>Teratosphaeriaceae</taxon>
        <taxon>Salinomyces</taxon>
    </lineage>
</organism>
<feature type="region of interest" description="Disordered" evidence="1">
    <location>
        <begin position="462"/>
        <end position="490"/>
    </location>
</feature>
<dbReference type="PROSITE" id="PS00108">
    <property type="entry name" value="PROTEIN_KINASE_ST"/>
    <property type="match status" value="1"/>
</dbReference>
<evidence type="ECO:0000313" key="3">
    <source>
        <dbReference type="EMBL" id="TKA30681.1"/>
    </source>
</evidence>
<reference evidence="3 4" key="1">
    <citation type="submission" date="2017-03" db="EMBL/GenBank/DDBJ databases">
        <title>Genomes of endolithic fungi from Antarctica.</title>
        <authorList>
            <person name="Coleine C."/>
            <person name="Masonjones S."/>
            <person name="Stajich J.E."/>
        </authorList>
    </citation>
    <scope>NUCLEOTIDE SEQUENCE [LARGE SCALE GENOMIC DNA]</scope>
    <source>
        <strain evidence="3 4">CCFEE 6315</strain>
    </source>
</reference>